<dbReference type="EMBL" id="CAKXYY010000022">
    <property type="protein sequence ID" value="CAH2355187.1"/>
    <property type="molecule type" value="Genomic_DNA"/>
</dbReference>
<comment type="caution">
    <text evidence="1">The sequence shown here is derived from an EMBL/GenBank/DDBJ whole genome shotgun (WGS) entry which is preliminary data.</text>
</comment>
<evidence type="ECO:0000313" key="2">
    <source>
        <dbReference type="Proteomes" id="UP000837801"/>
    </source>
</evidence>
<evidence type="ECO:0000313" key="1">
    <source>
        <dbReference type="EMBL" id="CAH2355187.1"/>
    </source>
</evidence>
<name>A0A9P0QVP1_9ASCO</name>
<organism evidence="1 2">
    <name type="scientific">[Candida] railenensis</name>
    <dbReference type="NCBI Taxonomy" id="45579"/>
    <lineage>
        <taxon>Eukaryota</taxon>
        <taxon>Fungi</taxon>
        <taxon>Dikarya</taxon>
        <taxon>Ascomycota</taxon>
        <taxon>Saccharomycotina</taxon>
        <taxon>Pichiomycetes</taxon>
        <taxon>Debaryomycetaceae</taxon>
        <taxon>Kurtzmaniella</taxon>
    </lineage>
</organism>
<reference evidence="1" key="1">
    <citation type="submission" date="2022-03" db="EMBL/GenBank/DDBJ databases">
        <authorList>
            <person name="Legras J.-L."/>
            <person name="Devillers H."/>
            <person name="Grondin C."/>
        </authorList>
    </citation>
    <scope>NUCLEOTIDE SEQUENCE</scope>
    <source>
        <strain evidence="1">CLIB 1423</strain>
    </source>
</reference>
<sequence length="190" mass="21282">MKKVIIVTNTSKAEASWRLQLTGDWSPIRNENTEVVFVSSVKGLLSYTNNSYCTDPVLFMFFHGLDFIESTISSLIELSQDPVREFPLAYATNSMTKKNHIVNANHFVTTSHFKDMRFYFDSSIVEMGPTIDFCDIATMASSVLSKAGVLCDNRSLYIDDTHLVGGKDQPTRCLLRSFPGLELKLGSGIY</sequence>
<keyword evidence="2" id="KW-1185">Reference proteome</keyword>
<proteinExistence type="predicted"/>
<protein>
    <submittedName>
        <fullName evidence="1">Uncharacterized protein</fullName>
    </submittedName>
</protein>
<dbReference type="Proteomes" id="UP000837801">
    <property type="component" value="Unassembled WGS sequence"/>
</dbReference>
<dbReference type="AlphaFoldDB" id="A0A9P0QVP1"/>
<accession>A0A9P0QVP1</accession>
<gene>
    <name evidence="1" type="ORF">CLIB1423_22S01728</name>
</gene>